<dbReference type="InterPro" id="IPR027417">
    <property type="entry name" value="P-loop_NTPase"/>
</dbReference>
<dbReference type="SUPFAM" id="SSF52047">
    <property type="entry name" value="RNI-like"/>
    <property type="match status" value="1"/>
</dbReference>
<keyword evidence="2" id="KW-0677">Repeat</keyword>
<dbReference type="InterPro" id="IPR001611">
    <property type="entry name" value="Leu-rich_rpt"/>
</dbReference>
<evidence type="ECO:0000313" key="5">
    <source>
        <dbReference type="Proteomes" id="UP001141552"/>
    </source>
</evidence>
<dbReference type="Pfam" id="PF13855">
    <property type="entry name" value="LRR_8"/>
    <property type="match status" value="1"/>
</dbReference>
<dbReference type="PRINTS" id="PR00364">
    <property type="entry name" value="DISEASERSIST"/>
</dbReference>
<evidence type="ECO:0000313" key="4">
    <source>
        <dbReference type="EMBL" id="KAJ4822656.1"/>
    </source>
</evidence>
<proteinExistence type="predicted"/>
<evidence type="ECO:0000256" key="2">
    <source>
        <dbReference type="ARBA" id="ARBA00022737"/>
    </source>
</evidence>
<protein>
    <recommendedName>
        <fullName evidence="3">NB-ARC domain-containing protein</fullName>
    </recommendedName>
</protein>
<dbReference type="Pfam" id="PF00931">
    <property type="entry name" value="NB-ARC"/>
    <property type="match status" value="1"/>
</dbReference>
<dbReference type="PANTHER" id="PTHR45752">
    <property type="entry name" value="LEUCINE-RICH REPEAT-CONTAINING"/>
    <property type="match status" value="1"/>
</dbReference>
<dbReference type="SUPFAM" id="SSF52058">
    <property type="entry name" value="L domain-like"/>
    <property type="match status" value="2"/>
</dbReference>
<comment type="caution">
    <text evidence="4">The sequence shown here is derived from an EMBL/GenBank/DDBJ whole genome shotgun (WGS) entry which is preliminary data.</text>
</comment>
<evidence type="ECO:0000256" key="1">
    <source>
        <dbReference type="ARBA" id="ARBA00022614"/>
    </source>
</evidence>
<reference evidence="4" key="1">
    <citation type="submission" date="2022-02" db="EMBL/GenBank/DDBJ databases">
        <authorList>
            <person name="Henning P.M."/>
            <person name="McCubbin A.G."/>
            <person name="Shore J.S."/>
        </authorList>
    </citation>
    <scope>NUCLEOTIDE SEQUENCE</scope>
    <source>
        <strain evidence="4">F60SS</strain>
        <tissue evidence="4">Leaves</tissue>
    </source>
</reference>
<dbReference type="EMBL" id="JAKUCV010007615">
    <property type="protein sequence ID" value="KAJ4822656.1"/>
    <property type="molecule type" value="Genomic_DNA"/>
</dbReference>
<keyword evidence="5" id="KW-1185">Reference proteome</keyword>
<dbReference type="SMART" id="SM00369">
    <property type="entry name" value="LRR_TYP"/>
    <property type="match status" value="5"/>
</dbReference>
<name>A0A9Q0F015_9ROSI</name>
<dbReference type="PROSITE" id="PS51450">
    <property type="entry name" value="LRR"/>
    <property type="match status" value="1"/>
</dbReference>
<dbReference type="InterPro" id="IPR050715">
    <property type="entry name" value="LRR-SigEffector_domain"/>
</dbReference>
<dbReference type="Proteomes" id="UP001141552">
    <property type="component" value="Unassembled WGS sequence"/>
</dbReference>
<dbReference type="InterPro" id="IPR032675">
    <property type="entry name" value="LRR_dom_sf"/>
</dbReference>
<dbReference type="GO" id="GO:0043531">
    <property type="term" value="F:ADP binding"/>
    <property type="evidence" value="ECO:0007669"/>
    <property type="project" value="InterPro"/>
</dbReference>
<sequence length="1323" mass="148112">MAFMKVEERQKILDLLKRDDVKKVVLVGDAGVGKTWMAQKVRESAINEEWCYAVLWVSMNAKLDIESIHKNIASQLSIPFSIKTVEEADFDDEELESLDTLKKEIQEKLNQRRKCNATAIKSKSLLVILDDEGSQMSKENLLSELNSILGDGHFPSVKLLISKRKAIEGETVVIPIEHLPPDDSLALLNENVAKSCSSGSPELFPTIVQMSQGLPSAIILTGEAINYFKPHDSWEQTLESALKMTDGYEPPEKDASLLLNCVCDMLPSDETCLINCFWHCTLFFPKFGGVHYNELIAHWIMEGYFDPISHVEEAYEKGHSVLKDLLDRGILQIQDDDVVIMDGALQNVRDQRREGYGGTSGVGLISLDGGWNGFGRITPTNGMIKTLCSDKKVEKISTLLIDGSHLWRKISQNFFQKMNQLEILAVFDANLSYLRQSLSQFIKNLAVLVLKGSNILLNIDQISELEGLTVLEVSGASFLEEIREDFFKKLTKLQSLNLSRSRVTKLPSTLANLSKLRFLILRKCLCLETLPTLKALTNLEILDLSDVNSFIKLAPQDKNLSMLKKLQTLDLSNTEITSLPILSNLPELRRLLLRGCKKLYRPSKLEQLPSLQILDLSDAATLKELNIDSHKGRPPAGPTASSVANLSELYLSGCSALEELPSTVNFTRLKILDVSGASKLEKFKDESFSHLNLLHTLNLSQTKITSLPSKSGPNNSPFDLNNLRFLTLKDCKRLATLPDFGGLKKLKELDLSGCVSLKTLPQLNSLQMLEILDLGGCSSLETFEDQSFENMSRLQKLILSETSIENLSSLKSSPNLSCLKLRNCINLKSLPPAENLRKLEVLDLDGVSTPSEINSGFLEKLDHIQNLHLFNIKFENFSFVSKLTTLRELSLKACSGLGVPCLEDLKSLEVLDFSDTDVTSLSSVEKVDRLRELLLRNCLNLESLPSLKLLTSLEKLDISGSGIKEFPYDISELANLTHLSMENMKDIKEVDWQRIQWLPEELNWGQLGISNFDNAGVDGKNRVILVSGTQFFQLLDPKLREQCLDHNFFCVYSPSKIAGEKKVCRWRNKSILNDAFFTARYFPRSSCRSLQLCGFESHPNGRVGVLEKAESSSDGVPKKAESGMDGVLEQAESGIDVVLEQAEFICLVENEFVKSISDLGEKLKPKGFWLERCQEMGEIFCEEKDANLGENLEILWVSSLLKLTSLYSEKIESLNFTRLEKLHLDCCPELEFIFPTSLELNNLKVLEVKFCDKLKSIFKNGGTVKIELPKLQKMLLLELPELTFIGASFPPKALHHSGCPKLELTESDSKGNASVEIGITRQK</sequence>
<dbReference type="OrthoDB" id="839379at2759"/>
<dbReference type="Gene3D" id="3.80.10.10">
    <property type="entry name" value="Ribonuclease Inhibitor"/>
    <property type="match status" value="4"/>
</dbReference>
<organism evidence="4 5">
    <name type="scientific">Turnera subulata</name>
    <dbReference type="NCBI Taxonomy" id="218843"/>
    <lineage>
        <taxon>Eukaryota</taxon>
        <taxon>Viridiplantae</taxon>
        <taxon>Streptophyta</taxon>
        <taxon>Embryophyta</taxon>
        <taxon>Tracheophyta</taxon>
        <taxon>Spermatophyta</taxon>
        <taxon>Magnoliopsida</taxon>
        <taxon>eudicotyledons</taxon>
        <taxon>Gunneridae</taxon>
        <taxon>Pentapetalae</taxon>
        <taxon>rosids</taxon>
        <taxon>fabids</taxon>
        <taxon>Malpighiales</taxon>
        <taxon>Passifloraceae</taxon>
        <taxon>Turnera</taxon>
    </lineage>
</organism>
<reference evidence="4" key="2">
    <citation type="journal article" date="2023" name="Plants (Basel)">
        <title>Annotation of the Turnera subulata (Passifloraceae) Draft Genome Reveals the S-Locus Evolved after the Divergence of Turneroideae from Passifloroideae in a Stepwise Manner.</title>
        <authorList>
            <person name="Henning P.M."/>
            <person name="Roalson E.H."/>
            <person name="Mir W."/>
            <person name="McCubbin A.G."/>
            <person name="Shore J.S."/>
        </authorList>
    </citation>
    <scope>NUCLEOTIDE SEQUENCE</scope>
    <source>
        <strain evidence="4">F60SS</strain>
    </source>
</reference>
<dbReference type="InterPro" id="IPR003591">
    <property type="entry name" value="Leu-rich_rpt_typical-subtyp"/>
</dbReference>
<evidence type="ECO:0000259" key="3">
    <source>
        <dbReference type="Pfam" id="PF00931"/>
    </source>
</evidence>
<dbReference type="Gene3D" id="3.40.50.300">
    <property type="entry name" value="P-loop containing nucleotide triphosphate hydrolases"/>
    <property type="match status" value="1"/>
</dbReference>
<keyword evidence="1" id="KW-0433">Leucine-rich repeat</keyword>
<accession>A0A9Q0F015</accession>
<feature type="domain" description="NB-ARC" evidence="3">
    <location>
        <begin position="12"/>
        <end position="192"/>
    </location>
</feature>
<dbReference type="InterPro" id="IPR002182">
    <property type="entry name" value="NB-ARC"/>
</dbReference>
<dbReference type="PANTHER" id="PTHR45752:SF195">
    <property type="entry name" value="LEUCINE-RICH REPEAT (LRR) FAMILY PROTEIN-RELATED"/>
    <property type="match status" value="1"/>
</dbReference>
<gene>
    <name evidence="4" type="ORF">Tsubulata_037605</name>
</gene>
<dbReference type="SUPFAM" id="SSF52540">
    <property type="entry name" value="P-loop containing nucleoside triphosphate hydrolases"/>
    <property type="match status" value="1"/>
</dbReference>